<dbReference type="Proteomes" id="UP000294749">
    <property type="component" value="Unassembled WGS sequence"/>
</dbReference>
<reference evidence="1 2" key="1">
    <citation type="submission" date="2019-03" db="EMBL/GenBank/DDBJ databases">
        <title>Genomic Encyclopedia of Archaeal and Bacterial Type Strains, Phase II (KMG-II): from individual species to whole genera.</title>
        <authorList>
            <person name="Goeker M."/>
        </authorList>
    </citation>
    <scope>NUCLEOTIDE SEQUENCE [LARGE SCALE GENOMIC DNA]</scope>
    <source>
        <strain evidence="1 2">DSM 25233</strain>
    </source>
</reference>
<accession>A0A4R7JM16</accession>
<evidence type="ECO:0000313" key="2">
    <source>
        <dbReference type="Proteomes" id="UP000294749"/>
    </source>
</evidence>
<dbReference type="EMBL" id="SOAY01000016">
    <property type="protein sequence ID" value="TDT38724.1"/>
    <property type="molecule type" value="Genomic_DNA"/>
</dbReference>
<dbReference type="AlphaFoldDB" id="A0A4R7JM16"/>
<name>A0A4R7JM16_9FLAO</name>
<gene>
    <name evidence="1" type="ORF">CLV90_3698</name>
</gene>
<sequence>MLFIDVQRNLTLQNYLIVNSYFPVFKIFTIASISASVL</sequence>
<comment type="caution">
    <text evidence="1">The sequence shown here is derived from an EMBL/GenBank/DDBJ whole genome shotgun (WGS) entry which is preliminary data.</text>
</comment>
<proteinExistence type="predicted"/>
<keyword evidence="2" id="KW-1185">Reference proteome</keyword>
<evidence type="ECO:0000313" key="1">
    <source>
        <dbReference type="EMBL" id="TDT38724.1"/>
    </source>
</evidence>
<organism evidence="1 2">
    <name type="scientific">Maribacter spongiicola</name>
    <dbReference type="NCBI Taxonomy" id="1206753"/>
    <lineage>
        <taxon>Bacteria</taxon>
        <taxon>Pseudomonadati</taxon>
        <taxon>Bacteroidota</taxon>
        <taxon>Flavobacteriia</taxon>
        <taxon>Flavobacteriales</taxon>
        <taxon>Flavobacteriaceae</taxon>
        <taxon>Maribacter</taxon>
    </lineage>
</organism>
<protein>
    <submittedName>
        <fullName evidence="1">Uncharacterized protein</fullName>
    </submittedName>
</protein>